<evidence type="ECO:0000313" key="7">
    <source>
        <dbReference type="Proteomes" id="UP000741013"/>
    </source>
</evidence>
<dbReference type="PANTHER" id="PTHR43335:SF4">
    <property type="entry name" value="ABC TRANSPORTER, ATP-BINDING PROTEIN"/>
    <property type="match status" value="1"/>
</dbReference>
<dbReference type="PROSITE" id="PS00211">
    <property type="entry name" value="ABC_TRANSPORTER_1"/>
    <property type="match status" value="1"/>
</dbReference>
<evidence type="ECO:0000256" key="2">
    <source>
        <dbReference type="ARBA" id="ARBA00022448"/>
    </source>
</evidence>
<dbReference type="InterPro" id="IPR003593">
    <property type="entry name" value="AAA+_ATPase"/>
</dbReference>
<comment type="caution">
    <text evidence="6">The sequence shown here is derived from an EMBL/GenBank/DDBJ whole genome shotgun (WGS) entry which is preliminary data.</text>
</comment>
<sequence>MDQTIEARGLTKRYGDQLAVDDLSFTVQPGRVTGFLGPNGAGKSTTMRLVLGLDAPTAGTVTVHGRRYAELPRPLHTVGALLDARAVHPGRTAAQHLLALAQTAGIGRERVDEVLGLVGLSGVAGRRAGTFSLGMSQRLGIAGALLGDPPVLMFDEPVNGLDPEGIRWIRGLMRDLAAEGRTVLVSSHLMSEMALTAQHLLVLGRGRLIADTGIDDFLRQNGDETVLVRTDEVDRLARLFRRTGATFEARDDALHVLDRTATEIGKLAAGEGIALTELTPTRGSLEEVFMALTEDAVEYGVRA</sequence>
<keyword evidence="3" id="KW-0547">Nucleotide-binding</keyword>
<dbReference type="SUPFAM" id="SSF52540">
    <property type="entry name" value="P-loop containing nucleoside triphosphate hydrolases"/>
    <property type="match status" value="1"/>
</dbReference>
<organism evidence="6 7">
    <name type="scientific">Amycolatopsis magusensis</name>
    <dbReference type="NCBI Taxonomy" id="882444"/>
    <lineage>
        <taxon>Bacteria</taxon>
        <taxon>Bacillati</taxon>
        <taxon>Actinomycetota</taxon>
        <taxon>Actinomycetes</taxon>
        <taxon>Pseudonocardiales</taxon>
        <taxon>Pseudonocardiaceae</taxon>
        <taxon>Amycolatopsis</taxon>
    </lineage>
</organism>
<dbReference type="EMBL" id="JAGGMS010000001">
    <property type="protein sequence ID" value="MBP2186971.1"/>
    <property type="molecule type" value="Genomic_DNA"/>
</dbReference>
<dbReference type="Pfam" id="PF00005">
    <property type="entry name" value="ABC_tran"/>
    <property type="match status" value="1"/>
</dbReference>
<dbReference type="Proteomes" id="UP000741013">
    <property type="component" value="Unassembled WGS sequence"/>
</dbReference>
<dbReference type="Gene3D" id="3.40.50.300">
    <property type="entry name" value="P-loop containing nucleotide triphosphate hydrolases"/>
    <property type="match status" value="1"/>
</dbReference>
<dbReference type="SMART" id="SM00382">
    <property type="entry name" value="AAA"/>
    <property type="match status" value="1"/>
</dbReference>
<dbReference type="InterPro" id="IPR017871">
    <property type="entry name" value="ABC_transporter-like_CS"/>
</dbReference>
<evidence type="ECO:0000256" key="4">
    <source>
        <dbReference type="ARBA" id="ARBA00022840"/>
    </source>
</evidence>
<proteinExistence type="inferred from homology"/>
<dbReference type="InterPro" id="IPR003439">
    <property type="entry name" value="ABC_transporter-like_ATP-bd"/>
</dbReference>
<keyword evidence="4 6" id="KW-0067">ATP-binding</keyword>
<keyword evidence="7" id="KW-1185">Reference proteome</keyword>
<dbReference type="PROSITE" id="PS50893">
    <property type="entry name" value="ABC_TRANSPORTER_2"/>
    <property type="match status" value="1"/>
</dbReference>
<keyword evidence="2" id="KW-0813">Transport</keyword>
<reference evidence="6 7" key="1">
    <citation type="submission" date="2021-03" db="EMBL/GenBank/DDBJ databases">
        <title>Sequencing the genomes of 1000 actinobacteria strains.</title>
        <authorList>
            <person name="Klenk H.-P."/>
        </authorList>
    </citation>
    <scope>NUCLEOTIDE SEQUENCE [LARGE SCALE GENOMIC DNA]</scope>
    <source>
        <strain evidence="6 7">DSM 45510</strain>
    </source>
</reference>
<protein>
    <submittedName>
        <fullName evidence="6">ABC-2 type transport system ATP-binding protein</fullName>
    </submittedName>
</protein>
<evidence type="ECO:0000313" key="6">
    <source>
        <dbReference type="EMBL" id="MBP2186971.1"/>
    </source>
</evidence>
<name>A0ABS4Q8C1_9PSEU</name>
<evidence type="ECO:0000256" key="1">
    <source>
        <dbReference type="ARBA" id="ARBA00005417"/>
    </source>
</evidence>
<comment type="similarity">
    <text evidence="1">Belongs to the ABC transporter superfamily.</text>
</comment>
<dbReference type="RefSeq" id="WP_209670399.1">
    <property type="nucleotide sequence ID" value="NZ_JAGGMS010000001.1"/>
</dbReference>
<dbReference type="GO" id="GO:0005524">
    <property type="term" value="F:ATP binding"/>
    <property type="evidence" value="ECO:0007669"/>
    <property type="project" value="UniProtKB-KW"/>
</dbReference>
<gene>
    <name evidence="6" type="ORF">JOM49_008497</name>
</gene>
<evidence type="ECO:0000259" key="5">
    <source>
        <dbReference type="PROSITE" id="PS50893"/>
    </source>
</evidence>
<accession>A0ABS4Q8C1</accession>
<dbReference type="InterPro" id="IPR027417">
    <property type="entry name" value="P-loop_NTPase"/>
</dbReference>
<evidence type="ECO:0000256" key="3">
    <source>
        <dbReference type="ARBA" id="ARBA00022741"/>
    </source>
</evidence>
<dbReference type="PANTHER" id="PTHR43335">
    <property type="entry name" value="ABC TRANSPORTER, ATP-BINDING PROTEIN"/>
    <property type="match status" value="1"/>
</dbReference>
<feature type="domain" description="ABC transporter" evidence="5">
    <location>
        <begin position="5"/>
        <end position="230"/>
    </location>
</feature>